<sequence>MRLTVTPDSLKAELVSLGGQVDYWFLLRKGAQGRAYLAERSDWVDPDPPTESPDPTRYSVSFDLAAGSTDGLTYRSYEDGPYRGGQPGPGRVQAGRVAVRGRGGQPMPASRGTTRSASSCVNSTGCRSGIVCTSVTPSAAYSATSARNASGSARGGRMTRTVFSMSA</sequence>
<feature type="region of interest" description="Disordered" evidence="1">
    <location>
        <begin position="101"/>
        <end position="120"/>
    </location>
</feature>
<dbReference type="EMBL" id="VLKE01000001">
    <property type="protein sequence ID" value="TWH70105.1"/>
    <property type="molecule type" value="Genomic_DNA"/>
</dbReference>
<organism evidence="2 3">
    <name type="scientific">Micromonospora olivasterospora</name>
    <dbReference type="NCBI Taxonomy" id="1880"/>
    <lineage>
        <taxon>Bacteria</taxon>
        <taxon>Bacillati</taxon>
        <taxon>Actinomycetota</taxon>
        <taxon>Actinomycetes</taxon>
        <taxon>Micromonosporales</taxon>
        <taxon>Micromonosporaceae</taxon>
        <taxon>Micromonospora</taxon>
    </lineage>
</organism>
<proteinExistence type="predicted"/>
<accession>A0A562IHA7</accession>
<evidence type="ECO:0000256" key="1">
    <source>
        <dbReference type="SAM" id="MobiDB-lite"/>
    </source>
</evidence>
<dbReference type="AlphaFoldDB" id="A0A562IHA7"/>
<comment type="caution">
    <text evidence="2">The sequence shown here is derived from an EMBL/GenBank/DDBJ whole genome shotgun (WGS) entry which is preliminary data.</text>
</comment>
<feature type="compositionally biased region" description="Polar residues" evidence="1">
    <location>
        <begin position="111"/>
        <end position="120"/>
    </location>
</feature>
<evidence type="ECO:0000313" key="2">
    <source>
        <dbReference type="EMBL" id="TWH70105.1"/>
    </source>
</evidence>
<dbReference type="Proteomes" id="UP000319825">
    <property type="component" value="Unassembled WGS sequence"/>
</dbReference>
<name>A0A562IHA7_MICOL</name>
<keyword evidence="3" id="KW-1185">Reference proteome</keyword>
<evidence type="ECO:0000313" key="3">
    <source>
        <dbReference type="Proteomes" id="UP000319825"/>
    </source>
</evidence>
<gene>
    <name evidence="2" type="ORF">JD77_05126</name>
</gene>
<reference evidence="2 3" key="1">
    <citation type="submission" date="2019-07" db="EMBL/GenBank/DDBJ databases">
        <title>R&amp;d 2014.</title>
        <authorList>
            <person name="Klenk H.-P."/>
        </authorList>
    </citation>
    <scope>NUCLEOTIDE SEQUENCE [LARGE SCALE GENOMIC DNA]</scope>
    <source>
        <strain evidence="2 3">DSM 43868</strain>
    </source>
</reference>
<protein>
    <submittedName>
        <fullName evidence="2">Uncharacterized protein</fullName>
    </submittedName>
</protein>